<comment type="caution">
    <text evidence="1">The sequence shown here is derived from an EMBL/GenBank/DDBJ whole genome shotgun (WGS) entry which is preliminary data.</text>
</comment>
<reference evidence="2" key="2">
    <citation type="submission" date="2016-01" db="EMBL/GenBank/DDBJ databases">
        <title>Diatom-associated endosymboitic cyanobacterium lacks core nitrogen metabolism enzymes.</title>
        <authorList>
            <person name="Hilton J.A."/>
            <person name="Foster R.A."/>
            <person name="Tripp H.J."/>
            <person name="Carter B.J."/>
            <person name="Zehr J.P."/>
            <person name="Villareal T.A."/>
        </authorList>
    </citation>
    <scope>NUCLEOTIDE SEQUENCE [LARGE SCALE GENOMIC DNA]</scope>
    <source>
        <strain evidence="2">HH01</strain>
    </source>
</reference>
<gene>
    <name evidence="1" type="ORF">RINTHH_10410</name>
</gene>
<organism evidence="1 2">
    <name type="scientific">Richelia intracellularis HH01</name>
    <dbReference type="NCBI Taxonomy" id="1165094"/>
    <lineage>
        <taxon>Bacteria</taxon>
        <taxon>Bacillati</taxon>
        <taxon>Cyanobacteriota</taxon>
        <taxon>Cyanophyceae</taxon>
        <taxon>Nostocales</taxon>
        <taxon>Nostocaceae</taxon>
        <taxon>Richelia</taxon>
    </lineage>
</organism>
<sequence>MLQLLKIRIKKFDIQPLISNWLCLLSLWNLDRAVVRINT</sequence>
<keyword evidence="2" id="KW-1185">Reference proteome</keyword>
<reference evidence="1 2" key="1">
    <citation type="submission" date="2012-05" db="EMBL/GenBank/DDBJ databases">
        <authorList>
            <person name="Hilton J."/>
        </authorList>
    </citation>
    <scope>NUCLEOTIDE SEQUENCE [LARGE SCALE GENOMIC DNA]</scope>
    <source>
        <strain evidence="1 2">HH01</strain>
    </source>
</reference>
<accession>M1X5A6</accession>
<evidence type="ECO:0000313" key="2">
    <source>
        <dbReference type="Proteomes" id="UP000053051"/>
    </source>
</evidence>
<dbReference type="Proteomes" id="UP000053051">
    <property type="component" value="Unassembled WGS sequence"/>
</dbReference>
<name>M1X5A6_9NOST</name>
<evidence type="ECO:0000313" key="1">
    <source>
        <dbReference type="EMBL" id="CCH67196.1"/>
    </source>
</evidence>
<protein>
    <submittedName>
        <fullName evidence="1">Uncharacterized protein</fullName>
    </submittedName>
</protein>
<dbReference type="AlphaFoldDB" id="M1X5A6"/>
<dbReference type="EMBL" id="CAIY01000038">
    <property type="protein sequence ID" value="CCH67196.1"/>
    <property type="molecule type" value="Genomic_DNA"/>
</dbReference>
<proteinExistence type="predicted"/>